<evidence type="ECO:0000313" key="3">
    <source>
        <dbReference type="Proteomes" id="UP001172731"/>
    </source>
</evidence>
<protein>
    <recommendedName>
        <fullName evidence="4">F5/8 type C domain-containing protein</fullName>
    </recommendedName>
</protein>
<feature type="compositionally biased region" description="Basic and acidic residues" evidence="1">
    <location>
        <begin position="188"/>
        <end position="206"/>
    </location>
</feature>
<name>A0ABT8FRI2_9MICO</name>
<proteinExistence type="predicted"/>
<feature type="region of interest" description="Disordered" evidence="1">
    <location>
        <begin position="166"/>
        <end position="228"/>
    </location>
</feature>
<evidence type="ECO:0000256" key="1">
    <source>
        <dbReference type="SAM" id="MobiDB-lite"/>
    </source>
</evidence>
<organism evidence="2 3">
    <name type="scientific">Microbacterium aurantiacum</name>
    <dbReference type="NCBI Taxonomy" id="162393"/>
    <lineage>
        <taxon>Bacteria</taxon>
        <taxon>Bacillati</taxon>
        <taxon>Actinomycetota</taxon>
        <taxon>Actinomycetes</taxon>
        <taxon>Micrococcales</taxon>
        <taxon>Microbacteriaceae</taxon>
        <taxon>Microbacterium</taxon>
    </lineage>
</organism>
<dbReference type="Proteomes" id="UP001172731">
    <property type="component" value="Unassembled WGS sequence"/>
</dbReference>
<evidence type="ECO:0000313" key="2">
    <source>
        <dbReference type="EMBL" id="MDN4463921.1"/>
    </source>
</evidence>
<evidence type="ECO:0008006" key="4">
    <source>
        <dbReference type="Google" id="ProtNLM"/>
    </source>
</evidence>
<comment type="caution">
    <text evidence="2">The sequence shown here is derived from an EMBL/GenBank/DDBJ whole genome shotgun (WGS) entry which is preliminary data.</text>
</comment>
<reference evidence="2" key="1">
    <citation type="submission" date="2021-06" db="EMBL/GenBank/DDBJ databases">
        <title>Genome-based taxonomic framework of Microbacterium strains isolated from marine environment, the description of four new species and reclassification of four preexisting species.</title>
        <authorList>
            <person name="Lee S.D."/>
            <person name="Kim S.-M."/>
            <person name="Byeon Y.-S."/>
            <person name="Yang H.L."/>
            <person name="Kim I.S."/>
        </authorList>
    </citation>
    <scope>NUCLEOTIDE SEQUENCE</scope>
    <source>
        <strain evidence="2">KACC 20510</strain>
    </source>
</reference>
<gene>
    <name evidence="2" type="ORF">KZC48_05850</name>
</gene>
<keyword evidence="3" id="KW-1185">Reference proteome</keyword>
<dbReference type="RefSeq" id="WP_301133051.1">
    <property type="nucleotide sequence ID" value="NZ_BAAAUQ010000019.1"/>
</dbReference>
<dbReference type="EMBL" id="JAHWXI010000004">
    <property type="protein sequence ID" value="MDN4463921.1"/>
    <property type="molecule type" value="Genomic_DNA"/>
</dbReference>
<sequence length="228" mass="25540">MPEIAEVKTIGEVERIVHASGLWNGTTAVEFSNDGETWREAWSPSDEHPSPEFARVTVHRKDVAVPTTVTIRWDEQRPRENDEWAEKWDGAPTRHFGRTVRMVAFRQTFRDILGDIQLPDEERGGAAPGDAAPARDWAAEIEAATTVEAIDALDGEARQARVFTPDAAGTALHRQLKAKRKQLVDGAWDPRETVTPVESERPRPQDRLPAAGNRAARRSASRKKGRRR</sequence>
<accession>A0ABT8FRI2</accession>
<feature type="compositionally biased region" description="Basic residues" evidence="1">
    <location>
        <begin position="215"/>
        <end position="228"/>
    </location>
</feature>